<dbReference type="eggNOG" id="COG0053">
    <property type="taxonomic scope" value="Bacteria"/>
</dbReference>
<name>A0A1H6RYJ2_9FIRM</name>
<dbReference type="OrthoDB" id="9809646at2"/>
<evidence type="ECO:0000256" key="5">
    <source>
        <dbReference type="ARBA" id="ARBA00022989"/>
    </source>
</evidence>
<dbReference type="AlphaFoldDB" id="A0A1H6RYJ2"/>
<evidence type="ECO:0000256" key="2">
    <source>
        <dbReference type="ARBA" id="ARBA00008114"/>
    </source>
</evidence>
<dbReference type="Pfam" id="PF01545">
    <property type="entry name" value="Cation_efflux"/>
    <property type="match status" value="1"/>
</dbReference>
<keyword evidence="10" id="KW-1185">Reference proteome</keyword>
<dbReference type="InterPro" id="IPR050291">
    <property type="entry name" value="CDF_Transporter"/>
</dbReference>
<gene>
    <name evidence="9" type="ORF">SAMN04487834_10126</name>
</gene>
<keyword evidence="3" id="KW-0813">Transport</keyword>
<dbReference type="PANTHER" id="PTHR43840">
    <property type="entry name" value="MITOCHONDRIAL METAL TRANSPORTER 1-RELATED"/>
    <property type="match status" value="1"/>
</dbReference>
<feature type="transmembrane region" description="Helical" evidence="7">
    <location>
        <begin position="81"/>
        <end position="100"/>
    </location>
</feature>
<keyword evidence="6 7" id="KW-0472">Membrane</keyword>
<dbReference type="GO" id="GO:0016020">
    <property type="term" value="C:membrane"/>
    <property type="evidence" value="ECO:0007669"/>
    <property type="project" value="UniProtKB-SubCell"/>
</dbReference>
<dbReference type="GO" id="GO:0008324">
    <property type="term" value="F:monoatomic cation transmembrane transporter activity"/>
    <property type="evidence" value="ECO:0007669"/>
    <property type="project" value="InterPro"/>
</dbReference>
<feature type="domain" description="Cation efflux protein transmembrane" evidence="8">
    <location>
        <begin position="17"/>
        <end position="207"/>
    </location>
</feature>
<keyword evidence="5 7" id="KW-1133">Transmembrane helix</keyword>
<dbReference type="Proteomes" id="UP000183028">
    <property type="component" value="Unassembled WGS sequence"/>
</dbReference>
<comment type="similarity">
    <text evidence="2">Belongs to the cation diffusion facilitator (CDF) transporter (TC 2.A.4) family.</text>
</comment>
<feature type="transmembrane region" description="Helical" evidence="7">
    <location>
        <begin position="181"/>
        <end position="199"/>
    </location>
</feature>
<dbReference type="SUPFAM" id="SSF161111">
    <property type="entry name" value="Cation efflux protein transmembrane domain-like"/>
    <property type="match status" value="1"/>
</dbReference>
<dbReference type="PANTHER" id="PTHR43840:SF50">
    <property type="entry name" value="MANGANESE EFFLUX SYSTEM PROTEIN MNES"/>
    <property type="match status" value="1"/>
</dbReference>
<dbReference type="NCBIfam" id="TIGR01297">
    <property type="entry name" value="CDF"/>
    <property type="match status" value="1"/>
</dbReference>
<sequence length="370" mass="40813">MDENKRRNEVVKAGTHAAIVNVLLALLEALEGLFVGSFAVVLDGLSHITEAAGSVITVLGTKYAGKQADHKHPFGYGRIEYMSGLIVAGLVTYAGITALVESVDKILHPAEPAMHFYTLLVVVISLVARIFVGRHDIHTGHLYQSSALVHAGREELTHSLISLGTLISGAVYLLFHIQLAGIVGLVISIIIIYSGLMMLRDSVSRLLGEHLDKALIGEIKDIINSHEAVKGTYDVVINNYGPVAHTGSVHIAVLDTMKAEDIDVLTRWIVREVKQKTHVFLTGVSIYSINTCDKEVIDLRNDVQSIIDKEPHVHDMHGFYYDKEKHSIRFDAVIDFENNNPQETRNTIKNKILAMHPQLLVYITIDPDLA</sequence>
<reference evidence="10" key="1">
    <citation type="submission" date="2016-10" db="EMBL/GenBank/DDBJ databases">
        <authorList>
            <person name="Varghese N."/>
        </authorList>
    </citation>
    <scope>NUCLEOTIDE SEQUENCE [LARGE SCALE GENOMIC DNA]</scope>
    <source>
        <strain evidence="10">DSM 20406</strain>
    </source>
</reference>
<dbReference type="InterPro" id="IPR036837">
    <property type="entry name" value="Cation_efflux_CTD_sf"/>
</dbReference>
<evidence type="ECO:0000256" key="1">
    <source>
        <dbReference type="ARBA" id="ARBA00004141"/>
    </source>
</evidence>
<comment type="subcellular location">
    <subcellularLocation>
        <location evidence="1">Membrane</location>
        <topology evidence="1">Multi-pass membrane protein</topology>
    </subcellularLocation>
</comment>
<protein>
    <submittedName>
        <fullName evidence="9">Cation diffusion facilitator family transporter</fullName>
    </submittedName>
</protein>
<feature type="transmembrane region" description="Helical" evidence="7">
    <location>
        <begin position="112"/>
        <end position="132"/>
    </location>
</feature>
<dbReference type="SUPFAM" id="SSF160240">
    <property type="entry name" value="Cation efflux protein cytoplasmic domain-like"/>
    <property type="match status" value="1"/>
</dbReference>
<evidence type="ECO:0000256" key="7">
    <source>
        <dbReference type="SAM" id="Phobius"/>
    </source>
</evidence>
<accession>A0A1H6RYJ2</accession>
<dbReference type="InterPro" id="IPR027469">
    <property type="entry name" value="Cation_efflux_TMD_sf"/>
</dbReference>
<evidence type="ECO:0000256" key="3">
    <source>
        <dbReference type="ARBA" id="ARBA00022448"/>
    </source>
</evidence>
<keyword evidence="4 7" id="KW-0812">Transmembrane</keyword>
<dbReference type="EMBL" id="FNYK01000012">
    <property type="protein sequence ID" value="SEI60709.1"/>
    <property type="molecule type" value="Genomic_DNA"/>
</dbReference>
<dbReference type="InterPro" id="IPR058533">
    <property type="entry name" value="Cation_efflux_TM"/>
</dbReference>
<dbReference type="RefSeq" id="WP_074731547.1">
    <property type="nucleotide sequence ID" value="NZ_CADABK010000067.1"/>
</dbReference>
<evidence type="ECO:0000256" key="6">
    <source>
        <dbReference type="ARBA" id="ARBA00023136"/>
    </source>
</evidence>
<evidence type="ECO:0000259" key="8">
    <source>
        <dbReference type="Pfam" id="PF01545"/>
    </source>
</evidence>
<dbReference type="InterPro" id="IPR002524">
    <property type="entry name" value="Cation_efflux"/>
</dbReference>
<dbReference type="Gene3D" id="1.20.1510.10">
    <property type="entry name" value="Cation efflux protein transmembrane domain"/>
    <property type="match status" value="1"/>
</dbReference>
<evidence type="ECO:0000313" key="10">
    <source>
        <dbReference type="Proteomes" id="UP000183028"/>
    </source>
</evidence>
<organism evidence="9 10">
    <name type="scientific">Sharpea azabuensis</name>
    <dbReference type="NCBI Taxonomy" id="322505"/>
    <lineage>
        <taxon>Bacteria</taxon>
        <taxon>Bacillati</taxon>
        <taxon>Bacillota</taxon>
        <taxon>Erysipelotrichia</taxon>
        <taxon>Erysipelotrichales</taxon>
        <taxon>Coprobacillaceae</taxon>
        <taxon>Sharpea</taxon>
    </lineage>
</organism>
<dbReference type="STRING" id="322505.SAMN04487836_1371"/>
<proteinExistence type="inferred from homology"/>
<evidence type="ECO:0000256" key="4">
    <source>
        <dbReference type="ARBA" id="ARBA00022692"/>
    </source>
</evidence>
<evidence type="ECO:0000313" key="9">
    <source>
        <dbReference type="EMBL" id="SEI60709.1"/>
    </source>
</evidence>